<dbReference type="InterPro" id="IPR037069">
    <property type="entry name" value="AcylCoA_DH/ox_N_sf"/>
</dbReference>
<feature type="domain" description="Acyl-CoA dehydrogenase-like C-terminal" evidence="11">
    <location>
        <begin position="464"/>
        <end position="566"/>
    </location>
</feature>
<evidence type="ECO:0000256" key="5">
    <source>
        <dbReference type="ARBA" id="ARBA00023002"/>
    </source>
</evidence>
<proteinExistence type="inferred from homology"/>
<dbReference type="InterPro" id="IPR009100">
    <property type="entry name" value="AcylCoA_DH/oxidase_NM_dom_sf"/>
</dbReference>
<evidence type="ECO:0000256" key="6">
    <source>
        <dbReference type="ARBA" id="ARBA00052546"/>
    </source>
</evidence>
<dbReference type="Pfam" id="PF21263">
    <property type="entry name" value="Acyl-CoA-dh_C"/>
    <property type="match status" value="1"/>
</dbReference>
<dbReference type="GO" id="GO:0003995">
    <property type="term" value="F:acyl-CoA dehydrogenase activity"/>
    <property type="evidence" value="ECO:0007669"/>
    <property type="project" value="InterPro"/>
</dbReference>
<comment type="similarity">
    <text evidence="2 7">Belongs to the acyl-CoA dehydrogenase family.</text>
</comment>
<evidence type="ECO:0000256" key="2">
    <source>
        <dbReference type="ARBA" id="ARBA00009347"/>
    </source>
</evidence>
<comment type="caution">
    <text evidence="12">The sequence shown here is derived from an EMBL/GenBank/DDBJ whole genome shotgun (WGS) entry which is preliminary data.</text>
</comment>
<dbReference type="InterPro" id="IPR006089">
    <property type="entry name" value="Acyl-CoA_DH_CS"/>
</dbReference>
<dbReference type="GO" id="GO:0050660">
    <property type="term" value="F:flavin adenine dinucleotide binding"/>
    <property type="evidence" value="ECO:0007669"/>
    <property type="project" value="InterPro"/>
</dbReference>
<evidence type="ECO:0000256" key="1">
    <source>
        <dbReference type="ARBA" id="ARBA00001974"/>
    </source>
</evidence>
<dbReference type="FunFam" id="1.20.140.10:FF:000019">
    <property type="entry name" value="Acyl-CoA dehydrogenase"/>
    <property type="match status" value="1"/>
</dbReference>
<dbReference type="Gene3D" id="1.20.140.10">
    <property type="entry name" value="Butyryl-CoA Dehydrogenase, subunit A, domain 3"/>
    <property type="match status" value="2"/>
</dbReference>
<evidence type="ECO:0000259" key="10">
    <source>
        <dbReference type="Pfam" id="PF02771"/>
    </source>
</evidence>
<dbReference type="FunFam" id="1.10.540.10:FF:000001">
    <property type="entry name" value="Very long-chain-specific acyl-CoA dehydrogenase, mitochondrial"/>
    <property type="match status" value="1"/>
</dbReference>
<dbReference type="InterPro" id="IPR036250">
    <property type="entry name" value="AcylCo_DH-like_C"/>
</dbReference>
<keyword evidence="5 7" id="KW-0560">Oxidoreductase</keyword>
<feature type="domain" description="Acyl-CoA oxidase/dehydrogenase middle" evidence="9">
    <location>
        <begin position="145"/>
        <end position="237"/>
    </location>
</feature>
<gene>
    <name evidence="12" type="ORF">B9J77_03325</name>
</gene>
<dbReference type="SUPFAM" id="SSF47203">
    <property type="entry name" value="Acyl-CoA dehydrogenase C-terminal domain-like"/>
    <property type="match status" value="1"/>
</dbReference>
<dbReference type="Pfam" id="PF00441">
    <property type="entry name" value="Acyl-CoA_dh_1"/>
    <property type="match status" value="1"/>
</dbReference>
<feature type="domain" description="Acyl-CoA dehydrogenase/oxidase N-terminal" evidence="10">
    <location>
        <begin position="29"/>
        <end position="141"/>
    </location>
</feature>
<evidence type="ECO:0000313" key="12">
    <source>
        <dbReference type="EMBL" id="RII00168.1"/>
    </source>
</evidence>
<comment type="cofactor">
    <cofactor evidence="1 7">
        <name>FAD</name>
        <dbReference type="ChEBI" id="CHEBI:57692"/>
    </cofactor>
</comment>
<dbReference type="InterPro" id="IPR049426">
    <property type="entry name" value="Acyl-CoA-dh-like_C"/>
</dbReference>
<evidence type="ECO:0000256" key="3">
    <source>
        <dbReference type="ARBA" id="ARBA00022630"/>
    </source>
</evidence>
<evidence type="ECO:0000313" key="13">
    <source>
        <dbReference type="Proteomes" id="UP000266287"/>
    </source>
</evidence>
<name>A0A399FUU9_UNCN2</name>
<dbReference type="PANTHER" id="PTHR43884:SF12">
    <property type="entry name" value="ISOVALERYL-COA DEHYDROGENASE, MITOCHONDRIAL-RELATED"/>
    <property type="match status" value="1"/>
</dbReference>
<comment type="catalytic activity">
    <reaction evidence="6">
        <text>a 2,3-saturated acyl-CoA + A = a 2,3-dehydroacyl-CoA + AH2</text>
        <dbReference type="Rhea" id="RHEA:48608"/>
        <dbReference type="ChEBI" id="CHEBI:13193"/>
        <dbReference type="ChEBI" id="CHEBI:17499"/>
        <dbReference type="ChEBI" id="CHEBI:60015"/>
        <dbReference type="ChEBI" id="CHEBI:65111"/>
    </reaction>
</comment>
<dbReference type="InterPro" id="IPR046373">
    <property type="entry name" value="Acyl-CoA_Oxase/DH_mid-dom_sf"/>
</dbReference>
<dbReference type="InterPro" id="IPR013786">
    <property type="entry name" value="AcylCoA_DH/ox_N"/>
</dbReference>
<dbReference type="FunFam" id="2.40.110.10:FF:000006">
    <property type="entry name" value="very long-chain specific acyl-CoA dehydrogenase, mitochondrial"/>
    <property type="match status" value="1"/>
</dbReference>
<keyword evidence="3 7" id="KW-0285">Flavoprotein</keyword>
<dbReference type="AlphaFoldDB" id="A0A399FUU9"/>
<evidence type="ECO:0000259" key="11">
    <source>
        <dbReference type="Pfam" id="PF21263"/>
    </source>
</evidence>
<dbReference type="Gene3D" id="2.40.110.10">
    <property type="entry name" value="Butyryl-CoA Dehydrogenase, subunit A, domain 2"/>
    <property type="match status" value="1"/>
</dbReference>
<evidence type="ECO:0000259" key="8">
    <source>
        <dbReference type="Pfam" id="PF00441"/>
    </source>
</evidence>
<dbReference type="EMBL" id="NDHY01000006">
    <property type="protein sequence ID" value="RII00168.1"/>
    <property type="molecule type" value="Genomic_DNA"/>
</dbReference>
<dbReference type="PROSITE" id="PS00072">
    <property type="entry name" value="ACYL_COA_DH_1"/>
    <property type="match status" value="1"/>
</dbReference>
<sequence>MEGKEIRKGGSFLWEEISSQEIFTSEDFTEEHKLIIKTAEDFIENEVLPHMEEIEHKDFELTIKLMRMAGKLGFLGADIDEEYGGDPLGKIGSLLINEYTAPGASFALTMGAHTGIGTMPIVFFGTKSQKEKYLPSLATGEKIGAYALTEPMAGSDAMAIATKATLSDDGKYYLLSGEKQFITNAGFADIIIIYAKVDGDKFTAFIVEKNFEGVSIGEEEKKMGIRGSSTANVILDEAKVPVENVLFEIGKGHTVAFNILDLGRFKLGGGATGGAKKAIEVAVKYAKERVQFGKPICQFGLIKHKLAEMAIKTYIAESITYRTGGLIDKILTTVDINAEDSGRQTAKCISEYSVECSITKVYCSEVLDYVADETLQIHGGYGYTEEYPAEQIYRDSRINRIFEGTNEINRLIIPGWLMRRALKGEIPFLSVVQKLFGELPTIEPVSPSTEDGHLGYQKKLVDMAKKIALLTTGAAGQKYGKEIIEEQEVLGFLSEIIIETYAMESGLLRALKSIESSGIEASKIKINMAKVYINDAMKRIDDYASQVFAAMEKEDTLHTQLGVLRKLSGLIPINTVEGRRNIADRIIEVERYIC</sequence>
<dbReference type="PANTHER" id="PTHR43884">
    <property type="entry name" value="ACYL-COA DEHYDROGENASE"/>
    <property type="match status" value="1"/>
</dbReference>
<dbReference type="Pfam" id="PF02770">
    <property type="entry name" value="Acyl-CoA_dh_M"/>
    <property type="match status" value="1"/>
</dbReference>
<organism evidence="12 13">
    <name type="scientific">candidate division NPL-UPA2 bacterium Unc8</name>
    <dbReference type="NCBI Taxonomy" id="1980939"/>
    <lineage>
        <taxon>Bacteria</taxon>
    </lineage>
</organism>
<dbReference type="InterPro" id="IPR006091">
    <property type="entry name" value="Acyl-CoA_Oxase/DH_mid-dom"/>
</dbReference>
<evidence type="ECO:0000259" key="9">
    <source>
        <dbReference type="Pfam" id="PF02770"/>
    </source>
</evidence>
<protein>
    <submittedName>
        <fullName evidence="12">Acyl-CoA dehydrogenase</fullName>
    </submittedName>
</protein>
<dbReference type="Pfam" id="PF02771">
    <property type="entry name" value="Acyl-CoA_dh_N"/>
    <property type="match status" value="1"/>
</dbReference>
<reference evidence="12 13" key="1">
    <citation type="submission" date="2018-08" db="EMBL/GenBank/DDBJ databases">
        <title>Draft genome of candidate division NPL-UPA2 bacterium Unc8 that adapted to ultra-basic serpentinizing groundwater.</title>
        <authorList>
            <person name="Ishii S."/>
            <person name="Suzuki S."/>
            <person name="Nealson K.H."/>
        </authorList>
    </citation>
    <scope>NUCLEOTIDE SEQUENCE [LARGE SCALE GENOMIC DNA]</scope>
    <source>
        <strain evidence="12">Unc8</strain>
    </source>
</reference>
<dbReference type="Proteomes" id="UP000266287">
    <property type="component" value="Unassembled WGS sequence"/>
</dbReference>
<dbReference type="Gene3D" id="1.10.540.10">
    <property type="entry name" value="Acyl-CoA dehydrogenase/oxidase, N-terminal domain"/>
    <property type="match status" value="1"/>
</dbReference>
<evidence type="ECO:0000256" key="4">
    <source>
        <dbReference type="ARBA" id="ARBA00022827"/>
    </source>
</evidence>
<accession>A0A399FUU9</accession>
<dbReference type="InterPro" id="IPR009075">
    <property type="entry name" value="AcylCo_DH/oxidase_C"/>
</dbReference>
<keyword evidence="4 7" id="KW-0274">FAD</keyword>
<feature type="domain" description="Acyl-CoA dehydrogenase/oxidase C-terminal" evidence="8">
    <location>
        <begin position="250"/>
        <end position="413"/>
    </location>
</feature>
<dbReference type="SUPFAM" id="SSF56645">
    <property type="entry name" value="Acyl-CoA dehydrogenase NM domain-like"/>
    <property type="match status" value="1"/>
</dbReference>
<evidence type="ECO:0000256" key="7">
    <source>
        <dbReference type="RuleBase" id="RU362125"/>
    </source>
</evidence>